<evidence type="ECO:0000313" key="1">
    <source>
        <dbReference type="EMBL" id="JAC76314.1"/>
    </source>
</evidence>
<sequence>NRGIETWKQPKVICLTNRQFSTLPQHIQNTPRTCERHNRERPKGKRLCWTKYVLNICNSEIKEKRFGKAGTVDCNPLLHPALCFQCMYSQHFKAFKATKLNNCISCKTIN</sequence>
<reference evidence="1" key="1">
    <citation type="submission" date="2014-05" db="EMBL/GenBank/DDBJ databases">
        <title>The transcriptome of the halophilic microalga Tetraselmis sp. GSL018 isolated from the Great Salt Lake, Utah.</title>
        <authorList>
            <person name="Jinkerson R.E."/>
            <person name="D'Adamo S."/>
            <person name="Posewitz M.C."/>
        </authorList>
    </citation>
    <scope>NUCLEOTIDE SEQUENCE</scope>
    <source>
        <strain evidence="1">GSL018</strain>
    </source>
</reference>
<accession>A0A061RZX1</accession>
<dbReference type="AlphaFoldDB" id="A0A061RZX1"/>
<dbReference type="EMBL" id="GBEZ01009262">
    <property type="protein sequence ID" value="JAC76314.1"/>
    <property type="molecule type" value="Transcribed_RNA"/>
</dbReference>
<protein>
    <submittedName>
        <fullName evidence="1">Uncharacterized protein</fullName>
    </submittedName>
</protein>
<organism evidence="1">
    <name type="scientific">Tetraselmis sp. GSL018</name>
    <dbReference type="NCBI Taxonomy" id="582737"/>
    <lineage>
        <taxon>Eukaryota</taxon>
        <taxon>Viridiplantae</taxon>
        <taxon>Chlorophyta</taxon>
        <taxon>core chlorophytes</taxon>
        <taxon>Chlorodendrophyceae</taxon>
        <taxon>Chlorodendrales</taxon>
        <taxon>Chlorodendraceae</taxon>
        <taxon>Tetraselmis</taxon>
    </lineage>
</organism>
<name>A0A061RZX1_9CHLO</name>
<feature type="non-terminal residue" evidence="1">
    <location>
        <position position="1"/>
    </location>
</feature>
<gene>
    <name evidence="1" type="ORF">TSPGSL018_20529</name>
</gene>
<proteinExistence type="predicted"/>